<dbReference type="InterPro" id="IPR038606">
    <property type="entry name" value="To_sf"/>
</dbReference>
<feature type="signal peptide" evidence="1">
    <location>
        <begin position="1"/>
        <end position="20"/>
    </location>
</feature>
<protein>
    <submittedName>
        <fullName evidence="3">Uncharacterized protein LOC108568269</fullName>
    </submittedName>
</protein>
<dbReference type="Gene3D" id="3.15.10.30">
    <property type="entry name" value="Haemolymph juvenile hormone binding protein"/>
    <property type="match status" value="1"/>
</dbReference>
<evidence type="ECO:0000256" key="1">
    <source>
        <dbReference type="SAM" id="SignalP"/>
    </source>
</evidence>
<evidence type="ECO:0000313" key="3">
    <source>
        <dbReference type="RefSeq" id="XP_017784735.1"/>
    </source>
</evidence>
<dbReference type="GeneID" id="108568269"/>
<dbReference type="InterPro" id="IPR010562">
    <property type="entry name" value="Haemolymph_juvenile_hormone-bd"/>
</dbReference>
<proteinExistence type="predicted"/>
<sequence length="246" mass="27768">MMHTFTVVLLLTCYCASVYSSFPSDIEKCKMTDPNLNECMREQAEKVLHKYAKSGLKDIGLIMVDPLEITELSATGGGSANLDQTYKNMKIYGMSSTYVEKFDIDFDKCEIEAIGGSDVINVLADYTLKGQLLVFPINSQGKSNFTLKNSKMKHNLKCEKIMIGGNEHLNITDFKTEFIQYDIELYFDNLLAGNTDISNGIANVLKENSNEIFTEVKPSHEEAYAILFKRIFNNVFKKVPLKELFA</sequence>
<evidence type="ECO:0000313" key="2">
    <source>
        <dbReference type="Proteomes" id="UP000695000"/>
    </source>
</evidence>
<keyword evidence="1" id="KW-0732">Signal</keyword>
<gene>
    <name evidence="3" type="primary">LOC108568269</name>
</gene>
<dbReference type="SMART" id="SM00700">
    <property type="entry name" value="JHBP"/>
    <property type="match status" value="1"/>
</dbReference>
<feature type="chain" id="PRO_5045828711" evidence="1">
    <location>
        <begin position="21"/>
        <end position="246"/>
    </location>
</feature>
<dbReference type="PANTHER" id="PTHR11008:SF32">
    <property type="entry name" value="CIRCADIAN CLOCK-CONTROLLED PROTEIN DAYWAKE-RELATED"/>
    <property type="match status" value="1"/>
</dbReference>
<dbReference type="PANTHER" id="PTHR11008">
    <property type="entry name" value="PROTEIN TAKEOUT-LIKE PROTEIN"/>
    <property type="match status" value="1"/>
</dbReference>
<dbReference type="Pfam" id="PF06585">
    <property type="entry name" value="JHBP"/>
    <property type="match status" value="1"/>
</dbReference>
<organism evidence="2 3">
    <name type="scientific">Nicrophorus vespilloides</name>
    <name type="common">Boreal carrion beetle</name>
    <dbReference type="NCBI Taxonomy" id="110193"/>
    <lineage>
        <taxon>Eukaryota</taxon>
        <taxon>Metazoa</taxon>
        <taxon>Ecdysozoa</taxon>
        <taxon>Arthropoda</taxon>
        <taxon>Hexapoda</taxon>
        <taxon>Insecta</taxon>
        <taxon>Pterygota</taxon>
        <taxon>Neoptera</taxon>
        <taxon>Endopterygota</taxon>
        <taxon>Coleoptera</taxon>
        <taxon>Polyphaga</taxon>
        <taxon>Staphyliniformia</taxon>
        <taxon>Silphidae</taxon>
        <taxon>Nicrophorinae</taxon>
        <taxon>Nicrophorus</taxon>
    </lineage>
</organism>
<dbReference type="Proteomes" id="UP000695000">
    <property type="component" value="Unplaced"/>
</dbReference>
<keyword evidence="2" id="KW-1185">Reference proteome</keyword>
<name>A0ABM1ND35_NICVS</name>
<reference evidence="3" key="1">
    <citation type="submission" date="2025-08" db="UniProtKB">
        <authorList>
            <consortium name="RefSeq"/>
        </authorList>
    </citation>
    <scope>IDENTIFICATION</scope>
    <source>
        <tissue evidence="3">Whole Larva</tissue>
    </source>
</reference>
<dbReference type="RefSeq" id="XP_017784735.1">
    <property type="nucleotide sequence ID" value="XM_017929246.1"/>
</dbReference>
<accession>A0ABM1ND35</accession>